<accession>A0ABY4FJE1</accession>
<dbReference type="PANTHER" id="PTHR43649:SF12">
    <property type="entry name" value="DIACETYLCHITOBIOSE BINDING PROTEIN DASA"/>
    <property type="match status" value="1"/>
</dbReference>
<keyword evidence="3" id="KW-1185">Reference proteome</keyword>
<reference evidence="2 3" key="1">
    <citation type="submission" date="2022-04" db="EMBL/GenBank/DDBJ databases">
        <title>Leucobacter sp. isolated from rhizosphere of garlic.</title>
        <authorList>
            <person name="Won M."/>
            <person name="Lee C.-M."/>
            <person name="Woen H.-Y."/>
            <person name="Kwon S.-W."/>
        </authorList>
    </citation>
    <scope>NUCLEOTIDE SEQUENCE [LARGE SCALE GENOMIC DNA]</scope>
    <source>
        <strain evidence="2 3">H21R-40</strain>
    </source>
</reference>
<dbReference type="InterPro" id="IPR006059">
    <property type="entry name" value="SBP"/>
</dbReference>
<keyword evidence="1" id="KW-0732">Signal</keyword>
<feature type="chain" id="PRO_5046486193" evidence="1">
    <location>
        <begin position="30"/>
        <end position="452"/>
    </location>
</feature>
<dbReference type="EMBL" id="CP095045">
    <property type="protein sequence ID" value="UOQ56638.1"/>
    <property type="molecule type" value="Genomic_DNA"/>
</dbReference>
<evidence type="ECO:0000313" key="3">
    <source>
        <dbReference type="Proteomes" id="UP000831786"/>
    </source>
</evidence>
<dbReference type="Pfam" id="PF13416">
    <property type="entry name" value="SBP_bac_8"/>
    <property type="match status" value="1"/>
</dbReference>
<organism evidence="2 3">
    <name type="scientific">Leucobacter allii</name>
    <dbReference type="NCBI Taxonomy" id="2932247"/>
    <lineage>
        <taxon>Bacteria</taxon>
        <taxon>Bacillati</taxon>
        <taxon>Actinomycetota</taxon>
        <taxon>Actinomycetes</taxon>
        <taxon>Micrococcales</taxon>
        <taxon>Microbacteriaceae</taxon>
        <taxon>Leucobacter</taxon>
    </lineage>
</organism>
<dbReference type="InterPro" id="IPR050490">
    <property type="entry name" value="Bact_solute-bd_prot1"/>
</dbReference>
<dbReference type="RefSeq" id="WP_244690593.1">
    <property type="nucleotide sequence ID" value="NZ_CP095044.1"/>
</dbReference>
<dbReference type="Gene3D" id="3.40.190.10">
    <property type="entry name" value="Periplasmic binding protein-like II"/>
    <property type="match status" value="1"/>
</dbReference>
<evidence type="ECO:0000313" key="2">
    <source>
        <dbReference type="EMBL" id="UOQ56638.1"/>
    </source>
</evidence>
<dbReference type="SUPFAM" id="SSF53850">
    <property type="entry name" value="Periplasmic binding protein-like II"/>
    <property type="match status" value="1"/>
</dbReference>
<sequence length="452" mass="47973">MRMRRLIATAAITAIAGLPLVACTQAATATGSSPEGVVPELADDEQVEIVFESYNLTQAGPWTDTVEQLLAEFEEEHPNITVTAQPPQGGAVDDIVSSVQTQLLAGDPPDVAQLGFGQLDFAVNQLGAKPLNEIVGDEAVEEHFGGEHPYHPKAKVLGDWEGQTVAMPYVFSTPMLFVNRTMLEEAGVPADADLSTWDAVEEAGARVSAMTGKPSVDVACFYPSGEWCLQALILSNGGDVISEDRQTIEYGSDAAVGAVDRFAEMYESGVLRNADAQAHNEGLAKGDVAFLLQSAALQGALIQASDAGGWELDAVGLPAFDGAGESVPVNSGSALYVFSEDPAKQRAAWELISFLTSDRAFELITSQIGYLPLRPALTEEGGVLHDWAASIPMVQPNLDQLDRMEPARSFPGNSYAQITDLYVGAAEESIFYGKPASETMPAAQERAQALVP</sequence>
<name>A0ABY4FJE1_9MICO</name>
<evidence type="ECO:0000256" key="1">
    <source>
        <dbReference type="SAM" id="SignalP"/>
    </source>
</evidence>
<gene>
    <name evidence="2" type="ORF">MUN78_13280</name>
</gene>
<dbReference type="Proteomes" id="UP000831786">
    <property type="component" value="Chromosome"/>
</dbReference>
<feature type="signal peptide" evidence="1">
    <location>
        <begin position="1"/>
        <end position="29"/>
    </location>
</feature>
<protein>
    <submittedName>
        <fullName evidence="2">Extracellular solute-binding protein</fullName>
    </submittedName>
</protein>
<proteinExistence type="predicted"/>
<dbReference type="PANTHER" id="PTHR43649">
    <property type="entry name" value="ARABINOSE-BINDING PROTEIN-RELATED"/>
    <property type="match status" value="1"/>
</dbReference>